<feature type="domain" description="DUF6532" evidence="2">
    <location>
        <begin position="535"/>
        <end position="695"/>
    </location>
</feature>
<dbReference type="OrthoDB" id="5424754at2759"/>
<dbReference type="Pfam" id="PF20149">
    <property type="entry name" value="DUF6532"/>
    <property type="match status" value="1"/>
</dbReference>
<comment type="caution">
    <text evidence="3">The sequence shown here is derived from an EMBL/GenBank/DDBJ whole genome shotgun (WGS) entry which is preliminary data.</text>
</comment>
<keyword evidence="4" id="KW-1185">Reference proteome</keyword>
<dbReference type="InterPro" id="IPR045341">
    <property type="entry name" value="DUF6532"/>
</dbReference>
<feature type="compositionally biased region" description="Basic and acidic residues" evidence="1">
    <location>
        <begin position="455"/>
        <end position="469"/>
    </location>
</feature>
<accession>A0A437A849</accession>
<feature type="region of interest" description="Disordered" evidence="1">
    <location>
        <begin position="779"/>
        <end position="816"/>
    </location>
</feature>
<feature type="region of interest" description="Disordered" evidence="1">
    <location>
        <begin position="433"/>
        <end position="494"/>
    </location>
</feature>
<gene>
    <name evidence="3" type="ORF">DFL_005336</name>
</gene>
<feature type="compositionally biased region" description="Low complexity" evidence="1">
    <location>
        <begin position="481"/>
        <end position="494"/>
    </location>
</feature>
<protein>
    <recommendedName>
        <fullName evidence="2">DUF6532 domain-containing protein</fullName>
    </recommendedName>
</protein>
<feature type="region of interest" description="Disordered" evidence="1">
    <location>
        <begin position="341"/>
        <end position="373"/>
    </location>
</feature>
<reference evidence="3 4" key="1">
    <citation type="submission" date="2019-01" db="EMBL/GenBank/DDBJ databases">
        <title>Intercellular communication is required for trap formation in the nematode-trapping fungus Duddingtonia flagrans.</title>
        <authorList>
            <person name="Youssar L."/>
            <person name="Wernet V."/>
            <person name="Hensel N."/>
            <person name="Hildebrandt H.-G."/>
            <person name="Fischer R."/>
        </authorList>
    </citation>
    <scope>NUCLEOTIDE SEQUENCE [LARGE SCALE GENOMIC DNA]</scope>
    <source>
        <strain evidence="3 4">CBS H-5679</strain>
    </source>
</reference>
<dbReference type="EMBL" id="SAEB01000006">
    <property type="protein sequence ID" value="RVD87090.1"/>
    <property type="molecule type" value="Genomic_DNA"/>
</dbReference>
<evidence type="ECO:0000313" key="4">
    <source>
        <dbReference type="Proteomes" id="UP000283090"/>
    </source>
</evidence>
<evidence type="ECO:0000313" key="3">
    <source>
        <dbReference type="EMBL" id="RVD87090.1"/>
    </source>
</evidence>
<evidence type="ECO:0000259" key="2">
    <source>
        <dbReference type="Pfam" id="PF20149"/>
    </source>
</evidence>
<name>A0A437A849_ARTFL</name>
<feature type="compositionally biased region" description="Basic and acidic residues" evidence="1">
    <location>
        <begin position="781"/>
        <end position="790"/>
    </location>
</feature>
<proteinExistence type="predicted"/>
<dbReference type="GeneID" id="93587647"/>
<feature type="compositionally biased region" description="Polar residues" evidence="1">
    <location>
        <begin position="442"/>
        <end position="454"/>
    </location>
</feature>
<feature type="region of interest" description="Disordered" evidence="1">
    <location>
        <begin position="405"/>
        <end position="424"/>
    </location>
</feature>
<dbReference type="VEuPathDB" id="FungiDB:DFL_005336"/>
<evidence type="ECO:0000256" key="1">
    <source>
        <dbReference type="SAM" id="MobiDB-lite"/>
    </source>
</evidence>
<organism evidence="3 4">
    <name type="scientific">Arthrobotrys flagrans</name>
    <name type="common">Nematode-trapping fungus</name>
    <name type="synonym">Trichothecium flagrans</name>
    <dbReference type="NCBI Taxonomy" id="97331"/>
    <lineage>
        <taxon>Eukaryota</taxon>
        <taxon>Fungi</taxon>
        <taxon>Dikarya</taxon>
        <taxon>Ascomycota</taxon>
        <taxon>Pezizomycotina</taxon>
        <taxon>Orbiliomycetes</taxon>
        <taxon>Orbiliales</taxon>
        <taxon>Orbiliaceae</taxon>
        <taxon>Arthrobotrys</taxon>
    </lineage>
</organism>
<dbReference type="RefSeq" id="XP_067492634.1">
    <property type="nucleotide sequence ID" value="XM_067634580.1"/>
</dbReference>
<sequence length="816" mass="90940">MADGDYGSRTVKFKASSQPWTVDQIRTELSISGASFNPVWLALRKDVEQILRSQTPPVFTKTEAGTGTVWPAILEKVRLLPYFAHITKELNDPLPATIDPDNDDDYKAAVRARETKIRAIDEMVTAFGKKLKSKEKAKILKARAPIEDAITNSADADPDAAVKALDQLYLGQKVPKRARKRELELSVNLEPNQEELDRAKKRVRTVCNPPRLVLGWLVEPDTNLGVLVAGNPPTALADFRYNTADVAKFTGLLKQPTLASLKSLFNDLLQVGEEPRSVWGFTEDRTVEYNLPENEPVATATTVGGGTNVVPAGMHLRTNADVLTWLSLSLAITKKQIKARAKATHREPAPAALPATRTETSEVDTSSTVETEKFSDLSREDLIRLLLKTQQPVPVTDRDQRTILNNPAEADTEPPAEPASQVEADTEPIAKPAEPAKPQETLIESPTIPTFQQHQLEKKTGRRLLERSTDSNLTTATRAASEVSSITPSQSISQSGCTELLETASVVSRSRKNRTKATNIPPTYTEYFNLVCIDLHVYCITKNPFPDTGEVRDVWEQIFASRGLASAPFLKSVQVQIEQFLSSFRGHVADAARKIIESEYVLPFSIPARAERVKYLLEKNRFLSKKDFWDKPSPPLFSSPVIPQVLIRYFCNTSNGHWVKNPTLYREVNGITISWVATVLWGALKRLETGTVDSSCTLKSLNGQHQYMIYLEFWRTRRELYQTNIISMLLVPIKQKLDAFGVFKDKHHVVSIPEDTQESLDMEDALVLQIEKNIKSVKGADNLREARTDPEGATEDPQEADASSPLSFHSELDTLN</sequence>
<dbReference type="Proteomes" id="UP000283090">
    <property type="component" value="Unassembled WGS sequence"/>
</dbReference>
<dbReference type="AlphaFoldDB" id="A0A437A849"/>